<dbReference type="Pfam" id="PF14007">
    <property type="entry name" value="YtpI"/>
    <property type="match status" value="1"/>
</dbReference>
<dbReference type="InterPro" id="IPR025618">
    <property type="entry name" value="YtpI"/>
</dbReference>
<proteinExistence type="predicted"/>
<keyword evidence="1" id="KW-0472">Membrane</keyword>
<feature type="transmembrane region" description="Helical" evidence="1">
    <location>
        <begin position="6"/>
        <end position="23"/>
    </location>
</feature>
<keyword evidence="1" id="KW-0812">Transmembrane</keyword>
<name>A0ABW0TNK1_9BACL</name>
<feature type="transmembrane region" description="Helical" evidence="1">
    <location>
        <begin position="44"/>
        <end position="62"/>
    </location>
</feature>
<gene>
    <name evidence="2" type="ORF">ACFPRA_15915</name>
</gene>
<keyword evidence="3" id="KW-1185">Reference proteome</keyword>
<comment type="caution">
    <text evidence="2">The sequence shown here is derived from an EMBL/GenBank/DDBJ whole genome shotgun (WGS) entry which is preliminary data.</text>
</comment>
<dbReference type="Proteomes" id="UP001596109">
    <property type="component" value="Unassembled WGS sequence"/>
</dbReference>
<keyword evidence="1" id="KW-1133">Transmembrane helix</keyword>
<protein>
    <submittedName>
        <fullName evidence="2">YtpI family protein</fullName>
    </submittedName>
</protein>
<reference evidence="3" key="1">
    <citation type="journal article" date="2019" name="Int. J. Syst. Evol. Microbiol.">
        <title>The Global Catalogue of Microorganisms (GCM) 10K type strain sequencing project: providing services to taxonomists for standard genome sequencing and annotation.</title>
        <authorList>
            <consortium name="The Broad Institute Genomics Platform"/>
            <consortium name="The Broad Institute Genome Sequencing Center for Infectious Disease"/>
            <person name="Wu L."/>
            <person name="Ma J."/>
        </authorList>
    </citation>
    <scope>NUCLEOTIDE SEQUENCE [LARGE SCALE GENOMIC DNA]</scope>
    <source>
        <strain evidence="3">CGMCC 4.1434</strain>
    </source>
</reference>
<organism evidence="2 3">
    <name type="scientific">Sporosarcina soli</name>
    <dbReference type="NCBI Taxonomy" id="334736"/>
    <lineage>
        <taxon>Bacteria</taxon>
        <taxon>Bacillati</taxon>
        <taxon>Bacillota</taxon>
        <taxon>Bacilli</taxon>
        <taxon>Bacillales</taxon>
        <taxon>Caryophanaceae</taxon>
        <taxon>Sporosarcina</taxon>
    </lineage>
</organism>
<evidence type="ECO:0000313" key="3">
    <source>
        <dbReference type="Proteomes" id="UP001596109"/>
    </source>
</evidence>
<dbReference type="RefSeq" id="WP_381436770.1">
    <property type="nucleotide sequence ID" value="NZ_JBHSNO010000008.1"/>
</dbReference>
<evidence type="ECO:0000256" key="1">
    <source>
        <dbReference type="SAM" id="Phobius"/>
    </source>
</evidence>
<sequence length="107" mass="12443">MSDTIHFIVVFLIIASAVFYFYFKTRQFRTRFVFPIRKKMYASMAGAALGGLLFFFGINQLILFDGTVTYIVAAIFIALGAYVGMFNYRAFKHYKRFVDEETELNEN</sequence>
<evidence type="ECO:0000313" key="2">
    <source>
        <dbReference type="EMBL" id="MFC5590391.1"/>
    </source>
</evidence>
<accession>A0ABW0TNK1</accession>
<dbReference type="EMBL" id="JBHSNO010000008">
    <property type="protein sequence ID" value="MFC5590391.1"/>
    <property type="molecule type" value="Genomic_DNA"/>
</dbReference>
<feature type="transmembrane region" description="Helical" evidence="1">
    <location>
        <begin position="68"/>
        <end position="88"/>
    </location>
</feature>